<name>A0ABD3E6P9_9LAMI</name>
<evidence type="ECO:0000313" key="2">
    <source>
        <dbReference type="Proteomes" id="UP001632038"/>
    </source>
</evidence>
<dbReference type="Proteomes" id="UP001632038">
    <property type="component" value="Unassembled WGS sequence"/>
</dbReference>
<dbReference type="AlphaFoldDB" id="A0ABD3E6P9"/>
<proteinExistence type="predicted"/>
<organism evidence="1 2">
    <name type="scientific">Castilleja foliolosa</name>
    <dbReference type="NCBI Taxonomy" id="1961234"/>
    <lineage>
        <taxon>Eukaryota</taxon>
        <taxon>Viridiplantae</taxon>
        <taxon>Streptophyta</taxon>
        <taxon>Embryophyta</taxon>
        <taxon>Tracheophyta</taxon>
        <taxon>Spermatophyta</taxon>
        <taxon>Magnoliopsida</taxon>
        <taxon>eudicotyledons</taxon>
        <taxon>Gunneridae</taxon>
        <taxon>Pentapetalae</taxon>
        <taxon>asterids</taxon>
        <taxon>lamiids</taxon>
        <taxon>Lamiales</taxon>
        <taxon>Orobanchaceae</taxon>
        <taxon>Pedicularideae</taxon>
        <taxon>Castillejinae</taxon>
        <taxon>Castilleja</taxon>
    </lineage>
</organism>
<reference evidence="2" key="1">
    <citation type="journal article" date="2024" name="IScience">
        <title>Strigolactones Initiate the Formation of Haustorium-like Structures in Castilleja.</title>
        <authorList>
            <person name="Buerger M."/>
            <person name="Peterson D."/>
            <person name="Chory J."/>
        </authorList>
    </citation>
    <scope>NUCLEOTIDE SEQUENCE [LARGE SCALE GENOMIC DNA]</scope>
</reference>
<gene>
    <name evidence="1" type="ORF">CASFOL_006350</name>
</gene>
<dbReference type="EMBL" id="JAVIJP010000007">
    <property type="protein sequence ID" value="KAL3649947.1"/>
    <property type="molecule type" value="Genomic_DNA"/>
</dbReference>
<evidence type="ECO:0000313" key="1">
    <source>
        <dbReference type="EMBL" id="KAL3649947.1"/>
    </source>
</evidence>
<protein>
    <submittedName>
        <fullName evidence="1">Uncharacterized protein</fullName>
    </submittedName>
</protein>
<accession>A0ABD3E6P9</accession>
<sequence>MLFSQPTLFPYAHNFVDRKRTTNNLFNRLYCPTQRRNVENGLPVHKFAVLGNDILDCGPHHPGLVDALLAQLDLVIGHVFEDGFVFVALALAVAHQYDALREVLLCRLVDR</sequence>
<keyword evidence="2" id="KW-1185">Reference proteome</keyword>
<comment type="caution">
    <text evidence="1">The sequence shown here is derived from an EMBL/GenBank/DDBJ whole genome shotgun (WGS) entry which is preliminary data.</text>
</comment>